<keyword evidence="2" id="KW-1185">Reference proteome</keyword>
<protein>
    <submittedName>
        <fullName evidence="1">Uncharacterized protein</fullName>
    </submittedName>
</protein>
<dbReference type="EMBL" id="JAWHQM010000037">
    <property type="protein sequence ID" value="KAK5633969.1"/>
    <property type="molecule type" value="Genomic_DNA"/>
</dbReference>
<dbReference type="AlphaFoldDB" id="A0AAN7UTV6"/>
<evidence type="ECO:0000313" key="1">
    <source>
        <dbReference type="EMBL" id="KAK5633969.1"/>
    </source>
</evidence>
<comment type="caution">
    <text evidence="1">The sequence shown here is derived from an EMBL/GenBank/DDBJ whole genome shotgun (WGS) entry which is preliminary data.</text>
</comment>
<evidence type="ECO:0000313" key="2">
    <source>
        <dbReference type="Proteomes" id="UP001305414"/>
    </source>
</evidence>
<proteinExistence type="predicted"/>
<organism evidence="1 2">
    <name type="scientific">Xylaria bambusicola</name>
    <dbReference type="NCBI Taxonomy" id="326684"/>
    <lineage>
        <taxon>Eukaryota</taxon>
        <taxon>Fungi</taxon>
        <taxon>Dikarya</taxon>
        <taxon>Ascomycota</taxon>
        <taxon>Pezizomycotina</taxon>
        <taxon>Sordariomycetes</taxon>
        <taxon>Xylariomycetidae</taxon>
        <taxon>Xylariales</taxon>
        <taxon>Xylariaceae</taxon>
        <taxon>Xylaria</taxon>
    </lineage>
</organism>
<reference evidence="1 2" key="1">
    <citation type="submission" date="2023-10" db="EMBL/GenBank/DDBJ databases">
        <title>Draft genome sequence of Xylaria bambusicola isolate GMP-LS, the root and basal stem rot pathogen of sugarcane in Indonesia.</title>
        <authorList>
            <person name="Selvaraj P."/>
            <person name="Muralishankar V."/>
            <person name="Muruganantham S."/>
            <person name="Sp S."/>
            <person name="Haryani S."/>
            <person name="Lau K.J.X."/>
            <person name="Naqvi N.I."/>
        </authorList>
    </citation>
    <scope>NUCLEOTIDE SEQUENCE [LARGE SCALE GENOMIC DNA]</scope>
    <source>
        <strain evidence="1">GMP-LS</strain>
    </source>
</reference>
<sequence length="68" mass="7472">MSAYGLPIVLGMDVNGDSKESKSWLLDEISVNVSNPPGDVIRSEKMLSLKRWDDVKKSWAVDGACCDD</sequence>
<gene>
    <name evidence="1" type="ORF">RRF57_009683</name>
</gene>
<name>A0AAN7UTV6_9PEZI</name>
<accession>A0AAN7UTV6</accession>
<dbReference type="Proteomes" id="UP001305414">
    <property type="component" value="Unassembled WGS sequence"/>
</dbReference>